<dbReference type="Pfam" id="PF04404">
    <property type="entry name" value="ERF"/>
    <property type="match status" value="1"/>
</dbReference>
<dbReference type="KEGG" id="nre:BES08_05715"/>
<evidence type="ECO:0000313" key="3">
    <source>
        <dbReference type="Proteomes" id="UP000094626"/>
    </source>
</evidence>
<organism evidence="2 3">
    <name type="scientific">Novosphingobium resinovorum</name>
    <dbReference type="NCBI Taxonomy" id="158500"/>
    <lineage>
        <taxon>Bacteria</taxon>
        <taxon>Pseudomonadati</taxon>
        <taxon>Pseudomonadota</taxon>
        <taxon>Alphaproteobacteria</taxon>
        <taxon>Sphingomonadales</taxon>
        <taxon>Sphingomonadaceae</taxon>
        <taxon>Novosphingobium</taxon>
    </lineage>
</organism>
<keyword evidence="3" id="KW-1185">Reference proteome</keyword>
<accession>A0A1D8A2E8</accession>
<feature type="compositionally biased region" description="Acidic residues" evidence="1">
    <location>
        <begin position="260"/>
        <end position="269"/>
    </location>
</feature>
<feature type="compositionally biased region" description="Basic and acidic residues" evidence="1">
    <location>
        <begin position="243"/>
        <end position="252"/>
    </location>
</feature>
<dbReference type="Proteomes" id="UP000094626">
    <property type="component" value="Chromosome"/>
</dbReference>
<dbReference type="EMBL" id="CP017075">
    <property type="protein sequence ID" value="AOR76311.1"/>
    <property type="molecule type" value="Genomic_DNA"/>
</dbReference>
<evidence type="ECO:0008006" key="4">
    <source>
        <dbReference type="Google" id="ProtNLM"/>
    </source>
</evidence>
<protein>
    <recommendedName>
        <fullName evidence="4">Single-stranded DNA-binding protein</fullName>
    </recommendedName>
</protein>
<dbReference type="InterPro" id="IPR007499">
    <property type="entry name" value="ERF_bacteria_virus"/>
</dbReference>
<evidence type="ECO:0000313" key="2">
    <source>
        <dbReference type="EMBL" id="AOR76311.1"/>
    </source>
</evidence>
<sequence length="269" mass="29655">MNAQTKIEPAAATAVPAVYTAISDVMLACSKEGLSKDRKNQQQNYQFRGIDDVYNLLCGILAENRLVILPDVEKMEREERQTQKGGVITYTILTVRFKLVSAIDGSFDYVRTVGEAMDTADKSANKAQSAAMKYAELQVFQIPTEGDNDADATTHTVAPRQQSHQQRGEPLISRPQWAKITDLLKVTGAKTKVILDHYDIADLQDLTDRQAIKVINQLEDKLAEMAKSETNRAGETDGNSNNDTRRGGRNEGARGGSEFGDIDDSDVPF</sequence>
<evidence type="ECO:0000256" key="1">
    <source>
        <dbReference type="SAM" id="MobiDB-lite"/>
    </source>
</evidence>
<gene>
    <name evidence="2" type="ORF">BES08_05715</name>
</gene>
<reference evidence="3" key="1">
    <citation type="journal article" date="2017" name="J. Biotechnol.">
        <title>Complete genome sequence of Novosphingobium resinovorum SA1, a versatile xenobiotic-degrading bacterium capable of utilizing sulfanilic acid.</title>
        <authorList>
            <person name="Hegedus B."/>
            <person name="Kos P.B."/>
            <person name="Balint B."/>
            <person name="Maroti G."/>
            <person name="Gan H.M."/>
            <person name="Perei K."/>
            <person name="Rakhely G."/>
        </authorList>
    </citation>
    <scope>NUCLEOTIDE SEQUENCE [LARGE SCALE GENOMIC DNA]</scope>
    <source>
        <strain evidence="3">SA1</strain>
    </source>
</reference>
<dbReference type="AlphaFoldDB" id="A0A1D8A2E8"/>
<dbReference type="OrthoDB" id="149299at2"/>
<proteinExistence type="predicted"/>
<dbReference type="RefSeq" id="WP_069707767.1">
    <property type="nucleotide sequence ID" value="NZ_CP017075.1"/>
</dbReference>
<name>A0A1D8A2E8_9SPHN</name>
<feature type="region of interest" description="Disordered" evidence="1">
    <location>
        <begin position="228"/>
        <end position="269"/>
    </location>
</feature>